<sequence>MHTKVLIFMMRNKHHDVDHGKYFHEELI</sequence>
<comment type="caution">
    <text evidence="1">The sequence shown here is derived from an EMBL/GenBank/DDBJ whole genome shotgun (WGS) entry which is preliminary data.</text>
</comment>
<dbReference type="Proteomes" id="UP000251960">
    <property type="component" value="Chromosome 7"/>
</dbReference>
<dbReference type="EMBL" id="NCVQ01000008">
    <property type="protein sequence ID" value="PWZ13808.1"/>
    <property type="molecule type" value="Genomic_DNA"/>
</dbReference>
<evidence type="ECO:0000313" key="1">
    <source>
        <dbReference type="EMBL" id="PWZ13808.1"/>
    </source>
</evidence>
<gene>
    <name evidence="1" type="ORF">Zm00014a_018463</name>
</gene>
<organism evidence="1">
    <name type="scientific">Zea mays</name>
    <name type="common">Maize</name>
    <dbReference type="NCBI Taxonomy" id="4577"/>
    <lineage>
        <taxon>Eukaryota</taxon>
        <taxon>Viridiplantae</taxon>
        <taxon>Streptophyta</taxon>
        <taxon>Embryophyta</taxon>
        <taxon>Tracheophyta</taxon>
        <taxon>Spermatophyta</taxon>
        <taxon>Magnoliopsida</taxon>
        <taxon>Liliopsida</taxon>
        <taxon>Poales</taxon>
        <taxon>Poaceae</taxon>
        <taxon>PACMAD clade</taxon>
        <taxon>Panicoideae</taxon>
        <taxon>Andropogonodae</taxon>
        <taxon>Andropogoneae</taxon>
        <taxon>Tripsacinae</taxon>
        <taxon>Zea</taxon>
    </lineage>
</organism>
<name>A0A3L6DZV9_MAIZE</name>
<proteinExistence type="predicted"/>
<dbReference type="AlphaFoldDB" id="A0A3L6DZV9"/>
<reference evidence="1" key="1">
    <citation type="journal article" date="2018" name="Nat. Genet.">
        <title>Extensive intraspecific gene order and gene structural variations between Mo17 and other maize genomes.</title>
        <authorList>
            <person name="Sun S."/>
            <person name="Zhou Y."/>
            <person name="Chen J."/>
            <person name="Shi J."/>
            <person name="Zhao H."/>
            <person name="Zhao H."/>
            <person name="Song W."/>
            <person name="Zhang M."/>
            <person name="Cui Y."/>
            <person name="Dong X."/>
            <person name="Liu H."/>
            <person name="Ma X."/>
            <person name="Jiao Y."/>
            <person name="Wang B."/>
            <person name="Wei X."/>
            <person name="Stein J.C."/>
            <person name="Glaubitz J.C."/>
            <person name="Lu F."/>
            <person name="Yu G."/>
            <person name="Liang C."/>
            <person name="Fengler K."/>
            <person name="Li B."/>
            <person name="Rafalski A."/>
            <person name="Schnable P.S."/>
            <person name="Ware D.H."/>
            <person name="Buckler E.S."/>
            <person name="Lai J."/>
        </authorList>
    </citation>
    <scope>NUCLEOTIDE SEQUENCE [LARGE SCALE GENOMIC DNA]</scope>
    <source>
        <tissue evidence="1">Seedling</tissue>
    </source>
</reference>
<accession>A0A3L6DZV9</accession>
<protein>
    <submittedName>
        <fullName evidence="1">Uncharacterized protein</fullName>
    </submittedName>
</protein>